<keyword evidence="3" id="KW-1185">Reference proteome</keyword>
<evidence type="ECO:0000256" key="2">
    <source>
        <dbReference type="SAM" id="SignalP"/>
    </source>
</evidence>
<keyword evidence="2" id="KW-0732">Signal</keyword>
<feature type="signal peptide" evidence="2">
    <location>
        <begin position="1"/>
        <end position="19"/>
    </location>
</feature>
<name>A0AAJ7L527_9ACAR</name>
<evidence type="ECO:0000256" key="1">
    <source>
        <dbReference type="SAM" id="MobiDB-lite"/>
    </source>
</evidence>
<organism evidence="3 4">
    <name type="scientific">Galendromus occidentalis</name>
    <name type="common">western predatory mite</name>
    <dbReference type="NCBI Taxonomy" id="34638"/>
    <lineage>
        <taxon>Eukaryota</taxon>
        <taxon>Metazoa</taxon>
        <taxon>Ecdysozoa</taxon>
        <taxon>Arthropoda</taxon>
        <taxon>Chelicerata</taxon>
        <taxon>Arachnida</taxon>
        <taxon>Acari</taxon>
        <taxon>Parasitiformes</taxon>
        <taxon>Mesostigmata</taxon>
        <taxon>Gamasina</taxon>
        <taxon>Phytoseioidea</taxon>
        <taxon>Phytoseiidae</taxon>
        <taxon>Typhlodrominae</taxon>
        <taxon>Galendromus</taxon>
    </lineage>
</organism>
<dbReference type="GeneID" id="100907860"/>
<sequence>MRAFSCFVAVCVATLGANAESTLKSSASTPAATSEVPNLQEDEAAFRQAVGSSLSSLGFSTGGGSAAAQGFQSGASSGSYQPPYNALNSVYGITYHGDYNQLANYLQPGSAGGPLKPNQKTTISSRFRNFMNSLFFRRTNKHPPAFHQPPSGSFGGSGYPSSASFPGFGSSGVVPSSFGAFPSSGQAQYDFSTLVGASGTGGSKGSYGPFSSGSGLGGLSSVSTATAFGPSVGGGSAYGSSGTGSSFGSSGTGSSFGSSGAGSPYGSSAGSFTGSSAYSGSSPSFSASQAGSAFNRFSGSSASGSTGSGGTTYFPGENSQHHSSIGSSSVYQNPAFGKGIDDSKSDEDKDGKDDQE</sequence>
<gene>
    <name evidence="4" type="primary">LOC100907860</name>
</gene>
<evidence type="ECO:0000313" key="3">
    <source>
        <dbReference type="Proteomes" id="UP000694867"/>
    </source>
</evidence>
<protein>
    <submittedName>
        <fullName evidence="4">P17/29C-like protein DDB_G0287399</fullName>
    </submittedName>
</protein>
<feature type="compositionally biased region" description="Basic and acidic residues" evidence="1">
    <location>
        <begin position="339"/>
        <end position="356"/>
    </location>
</feature>
<evidence type="ECO:0000313" key="4">
    <source>
        <dbReference type="RefSeq" id="XP_018496054.1"/>
    </source>
</evidence>
<feature type="region of interest" description="Disordered" evidence="1">
    <location>
        <begin position="272"/>
        <end position="291"/>
    </location>
</feature>
<proteinExistence type="predicted"/>
<feature type="compositionally biased region" description="Low complexity" evidence="1">
    <location>
        <begin position="296"/>
        <end position="329"/>
    </location>
</feature>
<feature type="chain" id="PRO_5042515224" evidence="2">
    <location>
        <begin position="20"/>
        <end position="356"/>
    </location>
</feature>
<feature type="region of interest" description="Disordered" evidence="1">
    <location>
        <begin position="296"/>
        <end position="356"/>
    </location>
</feature>
<dbReference type="Proteomes" id="UP000694867">
    <property type="component" value="Unplaced"/>
</dbReference>
<dbReference type="AlphaFoldDB" id="A0AAJ7L527"/>
<dbReference type="RefSeq" id="XP_018496054.1">
    <property type="nucleotide sequence ID" value="XM_018640538.2"/>
</dbReference>
<accession>A0AAJ7L527</accession>
<reference evidence="4" key="1">
    <citation type="submission" date="2025-08" db="UniProtKB">
        <authorList>
            <consortium name="RefSeq"/>
        </authorList>
    </citation>
    <scope>IDENTIFICATION</scope>
</reference>
<dbReference type="KEGG" id="goe:100907860"/>